<dbReference type="PROSITE" id="PS50886">
    <property type="entry name" value="TRBD"/>
    <property type="match status" value="1"/>
</dbReference>
<dbReference type="HAMAP" id="MF_00283">
    <property type="entry name" value="Phe_tRNA_synth_beta1"/>
    <property type="match status" value="1"/>
</dbReference>
<evidence type="ECO:0000259" key="19">
    <source>
        <dbReference type="PROSITE" id="PS51483"/>
    </source>
</evidence>
<dbReference type="Gene3D" id="2.40.50.140">
    <property type="entry name" value="Nucleic acid-binding proteins"/>
    <property type="match status" value="1"/>
</dbReference>
<evidence type="ECO:0000256" key="12">
    <source>
        <dbReference type="ARBA" id="ARBA00022917"/>
    </source>
</evidence>
<evidence type="ECO:0000313" key="20">
    <source>
        <dbReference type="EMBL" id="ACD95590.1"/>
    </source>
</evidence>
<protein>
    <recommendedName>
        <fullName evidence="15">Phenylalanine--tRNA ligase beta subunit</fullName>
        <ecNumber evidence="15">6.1.1.20</ecNumber>
    </recommendedName>
    <alternativeName>
        <fullName evidence="15">Phenylalanyl-tRNA synthetase beta subunit</fullName>
        <shortName evidence="15">PheRS</shortName>
    </alternativeName>
</protein>
<evidence type="ECO:0000256" key="14">
    <source>
        <dbReference type="ARBA" id="ARBA00049255"/>
    </source>
</evidence>
<dbReference type="Gene3D" id="3.30.56.10">
    <property type="match status" value="2"/>
</dbReference>
<keyword evidence="4 15" id="KW-0963">Cytoplasm</keyword>
<accession>B3E1U0</accession>
<dbReference type="FunFam" id="2.40.50.140:FF:000045">
    <property type="entry name" value="Phenylalanine--tRNA ligase beta subunit"/>
    <property type="match status" value="1"/>
</dbReference>
<feature type="binding site" evidence="15">
    <location>
        <position position="464"/>
    </location>
    <ligand>
        <name>Mg(2+)</name>
        <dbReference type="ChEBI" id="CHEBI:18420"/>
        <note>shared with alpha subunit</note>
    </ligand>
</feature>
<dbReference type="SMART" id="SM00873">
    <property type="entry name" value="B3_4"/>
    <property type="match status" value="1"/>
</dbReference>
<dbReference type="InterPro" id="IPR005121">
    <property type="entry name" value="Fdx_antiC-bd"/>
</dbReference>
<gene>
    <name evidence="15" type="primary">pheT</name>
    <name evidence="20" type="ordered locus">Glov_1874</name>
</gene>
<dbReference type="InterPro" id="IPR012340">
    <property type="entry name" value="NA-bd_OB-fold"/>
</dbReference>
<dbReference type="InterPro" id="IPR045060">
    <property type="entry name" value="Phe-tRNA-ligase_IIc_bsu"/>
</dbReference>
<dbReference type="GO" id="GO:0000049">
    <property type="term" value="F:tRNA binding"/>
    <property type="evidence" value="ECO:0007669"/>
    <property type="project" value="UniProtKB-UniRule"/>
</dbReference>
<dbReference type="Pfam" id="PF03483">
    <property type="entry name" value="B3_4"/>
    <property type="match status" value="1"/>
</dbReference>
<keyword evidence="21" id="KW-1185">Reference proteome</keyword>
<comment type="cofactor">
    <cofactor evidence="15">
        <name>Mg(2+)</name>
        <dbReference type="ChEBI" id="CHEBI:18420"/>
    </cofactor>
    <text evidence="15">Binds 2 magnesium ions per tetramer.</text>
</comment>
<dbReference type="GO" id="GO:0005524">
    <property type="term" value="F:ATP binding"/>
    <property type="evidence" value="ECO:0007669"/>
    <property type="project" value="UniProtKB-UniRule"/>
</dbReference>
<dbReference type="GO" id="GO:0000287">
    <property type="term" value="F:magnesium ion binding"/>
    <property type="evidence" value="ECO:0007669"/>
    <property type="project" value="UniProtKB-UniRule"/>
</dbReference>
<feature type="domain" description="B5" evidence="19">
    <location>
        <begin position="401"/>
        <end position="477"/>
    </location>
</feature>
<dbReference type="InterPro" id="IPR041616">
    <property type="entry name" value="PheRS_beta_core"/>
</dbReference>
<evidence type="ECO:0000256" key="4">
    <source>
        <dbReference type="ARBA" id="ARBA00022490"/>
    </source>
</evidence>
<keyword evidence="10 15" id="KW-0460">Magnesium</keyword>
<dbReference type="CDD" id="cd00769">
    <property type="entry name" value="PheRS_beta_core"/>
    <property type="match status" value="1"/>
</dbReference>
<dbReference type="InterPro" id="IPR005147">
    <property type="entry name" value="tRNA_synthase_B5-dom"/>
</dbReference>
<dbReference type="GO" id="GO:0009328">
    <property type="term" value="C:phenylalanine-tRNA ligase complex"/>
    <property type="evidence" value="ECO:0007669"/>
    <property type="project" value="TreeGrafter"/>
</dbReference>
<dbReference type="SUPFAM" id="SSF56037">
    <property type="entry name" value="PheT/TilS domain"/>
    <property type="match status" value="1"/>
</dbReference>
<dbReference type="SUPFAM" id="SSF54991">
    <property type="entry name" value="Anticodon-binding domain of PheRS"/>
    <property type="match status" value="1"/>
</dbReference>
<dbReference type="Gene3D" id="3.30.930.10">
    <property type="entry name" value="Bira Bifunctional Protein, Domain 2"/>
    <property type="match status" value="1"/>
</dbReference>
<keyword evidence="12 15" id="KW-0648">Protein biosynthesis</keyword>
<evidence type="ECO:0000313" key="21">
    <source>
        <dbReference type="Proteomes" id="UP000002420"/>
    </source>
</evidence>
<keyword evidence="7 15" id="KW-0479">Metal-binding</keyword>
<dbReference type="SUPFAM" id="SSF50249">
    <property type="entry name" value="Nucleic acid-binding proteins"/>
    <property type="match status" value="1"/>
</dbReference>
<dbReference type="Pfam" id="PF03484">
    <property type="entry name" value="B5"/>
    <property type="match status" value="1"/>
</dbReference>
<name>B3E1U0_TRIL1</name>
<dbReference type="InterPro" id="IPR009061">
    <property type="entry name" value="DNA-bd_dom_put_sf"/>
</dbReference>
<organism evidence="20 21">
    <name type="scientific">Trichlorobacter lovleyi (strain ATCC BAA-1151 / DSM 17278 / SZ)</name>
    <name type="common">Geobacter lovleyi</name>
    <dbReference type="NCBI Taxonomy" id="398767"/>
    <lineage>
        <taxon>Bacteria</taxon>
        <taxon>Pseudomonadati</taxon>
        <taxon>Thermodesulfobacteriota</taxon>
        <taxon>Desulfuromonadia</taxon>
        <taxon>Geobacterales</taxon>
        <taxon>Geobacteraceae</taxon>
        <taxon>Trichlorobacter</taxon>
    </lineage>
</organism>
<dbReference type="Pfam" id="PF03147">
    <property type="entry name" value="FDX-ACB"/>
    <property type="match status" value="1"/>
</dbReference>
<feature type="binding site" evidence="15">
    <location>
        <position position="461"/>
    </location>
    <ligand>
        <name>Mg(2+)</name>
        <dbReference type="ChEBI" id="CHEBI:18420"/>
        <note>shared with alpha subunit</note>
    </ligand>
</feature>
<comment type="subunit">
    <text evidence="3 15">Tetramer of two alpha and two beta subunits.</text>
</comment>
<dbReference type="STRING" id="398767.Glov_1874"/>
<evidence type="ECO:0000256" key="2">
    <source>
        <dbReference type="ARBA" id="ARBA00008653"/>
    </source>
</evidence>
<dbReference type="GO" id="GO:0004826">
    <property type="term" value="F:phenylalanine-tRNA ligase activity"/>
    <property type="evidence" value="ECO:0007669"/>
    <property type="project" value="UniProtKB-UniRule"/>
</dbReference>
<evidence type="ECO:0000256" key="6">
    <source>
        <dbReference type="ARBA" id="ARBA00022598"/>
    </source>
</evidence>
<evidence type="ECO:0000256" key="16">
    <source>
        <dbReference type="PROSITE-ProRule" id="PRU00209"/>
    </source>
</evidence>
<dbReference type="NCBIfam" id="TIGR00472">
    <property type="entry name" value="pheT_bact"/>
    <property type="match status" value="1"/>
</dbReference>
<feature type="binding site" evidence="15">
    <location>
        <position position="465"/>
    </location>
    <ligand>
        <name>Mg(2+)</name>
        <dbReference type="ChEBI" id="CHEBI:18420"/>
        <note>shared with alpha subunit</note>
    </ligand>
</feature>
<dbReference type="Gene3D" id="3.30.70.380">
    <property type="entry name" value="Ferrodoxin-fold anticodon-binding domain"/>
    <property type="match status" value="1"/>
</dbReference>
<comment type="catalytic activity">
    <reaction evidence="14 15">
        <text>tRNA(Phe) + L-phenylalanine + ATP = L-phenylalanyl-tRNA(Phe) + AMP + diphosphate + H(+)</text>
        <dbReference type="Rhea" id="RHEA:19413"/>
        <dbReference type="Rhea" id="RHEA-COMP:9668"/>
        <dbReference type="Rhea" id="RHEA-COMP:9699"/>
        <dbReference type="ChEBI" id="CHEBI:15378"/>
        <dbReference type="ChEBI" id="CHEBI:30616"/>
        <dbReference type="ChEBI" id="CHEBI:33019"/>
        <dbReference type="ChEBI" id="CHEBI:58095"/>
        <dbReference type="ChEBI" id="CHEBI:78442"/>
        <dbReference type="ChEBI" id="CHEBI:78531"/>
        <dbReference type="ChEBI" id="CHEBI:456215"/>
        <dbReference type="EC" id="6.1.1.20"/>
    </reaction>
</comment>
<dbReference type="SMART" id="SM00896">
    <property type="entry name" value="FDX-ACB"/>
    <property type="match status" value="1"/>
</dbReference>
<dbReference type="InterPro" id="IPR045864">
    <property type="entry name" value="aa-tRNA-synth_II/BPL/LPL"/>
</dbReference>
<dbReference type="RefSeq" id="WP_012469929.1">
    <property type="nucleotide sequence ID" value="NC_010814.1"/>
</dbReference>
<dbReference type="InterPro" id="IPR002547">
    <property type="entry name" value="tRNA-bd_dom"/>
</dbReference>
<feature type="domain" description="FDX-ACB" evidence="18">
    <location>
        <begin position="708"/>
        <end position="801"/>
    </location>
</feature>
<dbReference type="PANTHER" id="PTHR10947:SF0">
    <property type="entry name" value="PHENYLALANINE--TRNA LIGASE BETA SUBUNIT"/>
    <property type="match status" value="1"/>
</dbReference>
<evidence type="ECO:0000256" key="15">
    <source>
        <dbReference type="HAMAP-Rule" id="MF_00283"/>
    </source>
</evidence>
<dbReference type="InterPro" id="IPR005146">
    <property type="entry name" value="B3/B4_tRNA-bd"/>
</dbReference>
<dbReference type="CDD" id="cd02796">
    <property type="entry name" value="tRNA_bind_bactPheRS"/>
    <property type="match status" value="1"/>
</dbReference>
<dbReference type="PROSITE" id="PS51483">
    <property type="entry name" value="B5"/>
    <property type="match status" value="1"/>
</dbReference>
<dbReference type="PANTHER" id="PTHR10947">
    <property type="entry name" value="PHENYLALANYL-TRNA SYNTHETASE BETA CHAIN AND LEUCINE-RICH REPEAT-CONTAINING PROTEIN 47"/>
    <property type="match status" value="1"/>
</dbReference>
<dbReference type="PROSITE" id="PS51447">
    <property type="entry name" value="FDX_ACB"/>
    <property type="match status" value="1"/>
</dbReference>
<dbReference type="KEGG" id="glo:Glov_1874"/>
<keyword evidence="6 15" id="KW-0436">Ligase</keyword>
<keyword evidence="13 15" id="KW-0030">Aminoacyl-tRNA synthetase</keyword>
<dbReference type="FunFam" id="3.30.70.380:FF:000001">
    <property type="entry name" value="Phenylalanine--tRNA ligase beta subunit"/>
    <property type="match status" value="1"/>
</dbReference>
<dbReference type="AlphaFoldDB" id="B3E1U0"/>
<dbReference type="Pfam" id="PF01588">
    <property type="entry name" value="tRNA_bind"/>
    <property type="match status" value="1"/>
</dbReference>
<feature type="binding site" evidence="15">
    <location>
        <position position="455"/>
    </location>
    <ligand>
        <name>Mg(2+)</name>
        <dbReference type="ChEBI" id="CHEBI:18420"/>
        <note>shared with alpha subunit</note>
    </ligand>
</feature>
<evidence type="ECO:0000256" key="7">
    <source>
        <dbReference type="ARBA" id="ARBA00022723"/>
    </source>
</evidence>
<comment type="subcellular location">
    <subcellularLocation>
        <location evidence="1 15">Cytoplasm</location>
    </subcellularLocation>
</comment>
<dbReference type="SUPFAM" id="SSF46955">
    <property type="entry name" value="Putative DNA-binding domain"/>
    <property type="match status" value="1"/>
</dbReference>
<evidence type="ECO:0000256" key="3">
    <source>
        <dbReference type="ARBA" id="ARBA00011209"/>
    </source>
</evidence>
<dbReference type="InterPro" id="IPR020825">
    <property type="entry name" value="Phe-tRNA_synthase-like_B3/B4"/>
</dbReference>
<keyword evidence="8 15" id="KW-0547">Nucleotide-binding</keyword>
<dbReference type="Pfam" id="PF17759">
    <property type="entry name" value="tRNA_synthFbeta"/>
    <property type="match status" value="1"/>
</dbReference>
<evidence type="ECO:0000256" key="5">
    <source>
        <dbReference type="ARBA" id="ARBA00022555"/>
    </source>
</evidence>
<keyword evidence="11 16" id="KW-0694">RNA-binding</keyword>
<dbReference type="InterPro" id="IPR033714">
    <property type="entry name" value="tRNA_bind_bactPheRS"/>
</dbReference>
<dbReference type="Gene3D" id="3.50.40.10">
    <property type="entry name" value="Phenylalanyl-trna Synthetase, Chain B, domain 3"/>
    <property type="match status" value="1"/>
</dbReference>
<proteinExistence type="inferred from homology"/>
<dbReference type="HOGENOM" id="CLU_016891_0_0_7"/>
<evidence type="ECO:0000256" key="9">
    <source>
        <dbReference type="ARBA" id="ARBA00022840"/>
    </source>
</evidence>
<dbReference type="SMART" id="SM00874">
    <property type="entry name" value="B5"/>
    <property type="match status" value="1"/>
</dbReference>
<evidence type="ECO:0000256" key="1">
    <source>
        <dbReference type="ARBA" id="ARBA00004496"/>
    </source>
</evidence>
<dbReference type="EC" id="6.1.1.20" evidence="15"/>
<dbReference type="SUPFAM" id="SSF55681">
    <property type="entry name" value="Class II aaRS and biotin synthetases"/>
    <property type="match status" value="1"/>
</dbReference>
<dbReference type="OrthoDB" id="9805455at2"/>
<comment type="similarity">
    <text evidence="2 15">Belongs to the phenylalanyl-tRNA synthetase beta subunit family. Type 1 subfamily.</text>
</comment>
<evidence type="ECO:0000259" key="17">
    <source>
        <dbReference type="PROSITE" id="PS50886"/>
    </source>
</evidence>
<keyword evidence="5 16" id="KW-0820">tRNA-binding</keyword>
<evidence type="ECO:0000259" key="18">
    <source>
        <dbReference type="PROSITE" id="PS51447"/>
    </source>
</evidence>
<keyword evidence="9 15" id="KW-0067">ATP-binding</keyword>
<sequence length="801" mass="88328">MKVTYNWLKEFVDFDLSPVELGHLLTMLGLEVEGMEQLGGGMDEVVVARVLEKNQHPNADKLSLCKVDNGKEILSVVCGAQNFKQGDTVALAQIGAVLPGDFKIKRSKIRGEESCGMLCSEKELHLADESAGIMILSDNLTLGTPFFEAMGLKDTIFEIGLTPNRADCLSVIGIAREIAAKLGKRVRYPSIVVPEYGEPVDSKVSVTIQDAAGCPRYAARFISGCKIAPSPAWLVNRLNAVGVRSINNVVDITNLVMIELGHPLHAFDYTQVAGGQIIVRRAGEGEKFNTLDGQERTLAVTDLVICDRDRAVALAGIMGGENSEIIDTTTDILLESAFFDPPTIRRTSKRLGLHTESSHRFERGADLEMVPKALDRAASLMAQLAGGSVATGRVDNFPSPKLPTSITFRPERANALLGLALPAERMAELFRNLEFQVQPVTNGSFQVTIPSYRIDIEREIDLIEEICRLNGFDQVVATMPVAQVISDRPSLHQRLRRSVRDHFVAEGMHEIVSFSFIAPEAADLLKLDADDPRRNSIKLCNPLAAEQSVMRTTLLPGLLDTASRNMCFRSLDLRLFEMRRVYHAVAGQEMPHEPVYCAGLISGNRDVESWCHQGAAVDFYDAKGIVENLFDLLQIRGAVWSADTPETFYHPGKACRIMFGGGTIGTVGEIHPEVLKNYEIDRPVYYFELNFEELVRLAGARKAIVPPSRFPDSVRDLALLAPLELASSQLLDCVRALKQKELEDVVIFDLYQGDRVPAGHKSIALRLRYRAADRTMTDDEVQLVHQKVINALTGKLGVSVR</sequence>
<dbReference type="FunFam" id="3.50.40.10:FF:000001">
    <property type="entry name" value="Phenylalanine--tRNA ligase beta subunit"/>
    <property type="match status" value="1"/>
</dbReference>
<dbReference type="GO" id="GO:0006432">
    <property type="term" value="P:phenylalanyl-tRNA aminoacylation"/>
    <property type="evidence" value="ECO:0007669"/>
    <property type="project" value="UniProtKB-UniRule"/>
</dbReference>
<dbReference type="NCBIfam" id="NF045760">
    <property type="entry name" value="YtpR"/>
    <property type="match status" value="1"/>
</dbReference>
<dbReference type="EMBL" id="CP001089">
    <property type="protein sequence ID" value="ACD95590.1"/>
    <property type="molecule type" value="Genomic_DNA"/>
</dbReference>
<feature type="domain" description="TRNA-binding" evidence="17">
    <location>
        <begin position="39"/>
        <end position="147"/>
    </location>
</feature>
<evidence type="ECO:0000256" key="8">
    <source>
        <dbReference type="ARBA" id="ARBA00022741"/>
    </source>
</evidence>
<dbReference type="Proteomes" id="UP000002420">
    <property type="component" value="Chromosome"/>
</dbReference>
<evidence type="ECO:0000256" key="10">
    <source>
        <dbReference type="ARBA" id="ARBA00022842"/>
    </source>
</evidence>
<dbReference type="eggNOG" id="COG0072">
    <property type="taxonomic scope" value="Bacteria"/>
</dbReference>
<reference evidence="20 21" key="1">
    <citation type="submission" date="2008-05" db="EMBL/GenBank/DDBJ databases">
        <title>Complete sequence of chromosome of Geobacter lovleyi SZ.</title>
        <authorList>
            <consortium name="US DOE Joint Genome Institute"/>
            <person name="Lucas S."/>
            <person name="Copeland A."/>
            <person name="Lapidus A."/>
            <person name="Glavina del Rio T."/>
            <person name="Dalin E."/>
            <person name="Tice H."/>
            <person name="Bruce D."/>
            <person name="Goodwin L."/>
            <person name="Pitluck S."/>
            <person name="Chertkov O."/>
            <person name="Meincke L."/>
            <person name="Brettin T."/>
            <person name="Detter J.C."/>
            <person name="Han C."/>
            <person name="Tapia R."/>
            <person name="Kuske C.R."/>
            <person name="Schmutz J."/>
            <person name="Larimer F."/>
            <person name="Land M."/>
            <person name="Hauser L."/>
            <person name="Kyrpides N."/>
            <person name="Mikhailova N."/>
            <person name="Sung Y."/>
            <person name="Fletcher K.E."/>
            <person name="Ritalahti K.M."/>
            <person name="Loeffler F.E."/>
            <person name="Richardson P."/>
        </authorList>
    </citation>
    <scope>NUCLEOTIDE SEQUENCE [LARGE SCALE GENOMIC DNA]</scope>
    <source>
        <strain evidence="21">ATCC BAA-1151 / DSM 17278 / SZ</strain>
    </source>
</reference>
<dbReference type="InterPro" id="IPR036690">
    <property type="entry name" value="Fdx_antiC-bd_sf"/>
</dbReference>
<dbReference type="InterPro" id="IPR004532">
    <property type="entry name" value="Phe-tRNA-ligase_IIc_bsu_bact"/>
</dbReference>
<evidence type="ECO:0000256" key="11">
    <source>
        <dbReference type="ARBA" id="ARBA00022884"/>
    </source>
</evidence>
<evidence type="ECO:0000256" key="13">
    <source>
        <dbReference type="ARBA" id="ARBA00023146"/>
    </source>
</evidence>